<evidence type="ECO:0000313" key="9">
    <source>
        <dbReference type="Proteomes" id="UP000658980"/>
    </source>
</evidence>
<name>A0ABR8W8V8_9BACL</name>
<feature type="transmembrane region" description="Helical" evidence="7">
    <location>
        <begin position="44"/>
        <end position="62"/>
    </location>
</feature>
<feature type="transmembrane region" description="Helical" evidence="7">
    <location>
        <begin position="445"/>
        <end position="463"/>
    </location>
</feature>
<dbReference type="EMBL" id="JACSPU010000001">
    <property type="protein sequence ID" value="MBD8013457.1"/>
    <property type="molecule type" value="Genomic_DNA"/>
</dbReference>
<dbReference type="InterPro" id="IPR050833">
    <property type="entry name" value="Poly_Biosynth_Transport"/>
</dbReference>
<feature type="transmembrane region" description="Helical" evidence="7">
    <location>
        <begin position="115"/>
        <end position="134"/>
    </location>
</feature>
<evidence type="ECO:0000256" key="5">
    <source>
        <dbReference type="ARBA" id="ARBA00022989"/>
    </source>
</evidence>
<feature type="transmembrane region" description="Helical" evidence="7">
    <location>
        <begin position="83"/>
        <end position="103"/>
    </location>
</feature>
<keyword evidence="5 7" id="KW-1133">Transmembrane helix</keyword>
<keyword evidence="9" id="KW-1185">Reference proteome</keyword>
<evidence type="ECO:0000256" key="3">
    <source>
        <dbReference type="ARBA" id="ARBA00022475"/>
    </source>
</evidence>
<evidence type="ECO:0000313" key="8">
    <source>
        <dbReference type="EMBL" id="MBD8013457.1"/>
    </source>
</evidence>
<sequence>MEPQPSLKKKTIGGLVWSFGDLIGNQGIQFLIQIILARLLLPEHFGLIGMILIFIALSNSLVDSGFTQALIRERHANQTDYSTVFYFNLVVSFLIYLILFLAAPAISRFFGEPQLVALVRVLSIGIVINAFAVIPKAMFAKEVNFKTQAKINLSSSILSGLFAVGLALAGYGVWSLVLRQLSMNAIQSLLFTVTKKWVPSLVFSVSSFKRLFGFGWKLLVSGMIDTFYTNVYFLIIGRQYSAAQLGYYTNASRFSEIVSQNLAATILRVTYPVLSSIQDEHERLKQSYKNITRLAAFLIFPVMVGMAAIGEPLVLLVFGEKWLPMVPYFQLLSIAGMLYPILALDLSILQVKGRSDLYLSLEIINKLSLTILLFLAVWLELGVIGLIGAAILNTYLEFFVNSHVSKREVAYPAMEKLSDLFPIYLISFGMGAVVWLIGQQVEGNLLFQMVLQVTAGIFIYIAVCRIANIGELRTVYGLISSVLAQKNKR</sequence>
<feature type="transmembrane region" description="Helical" evidence="7">
    <location>
        <begin position="328"/>
        <end position="348"/>
    </location>
</feature>
<organism evidence="8 9">
    <name type="scientific">Planococcus wigleyi</name>
    <dbReference type="NCBI Taxonomy" id="2762216"/>
    <lineage>
        <taxon>Bacteria</taxon>
        <taxon>Bacillati</taxon>
        <taxon>Bacillota</taxon>
        <taxon>Bacilli</taxon>
        <taxon>Bacillales</taxon>
        <taxon>Caryophanaceae</taxon>
        <taxon>Planococcus</taxon>
    </lineage>
</organism>
<protein>
    <submittedName>
        <fullName evidence="8">Lipopolysaccharide biosynthesis protein</fullName>
    </submittedName>
</protein>
<feature type="transmembrane region" description="Helical" evidence="7">
    <location>
        <begin position="294"/>
        <end position="316"/>
    </location>
</feature>
<dbReference type="RefSeq" id="WP_191713705.1">
    <property type="nucleotide sequence ID" value="NZ_JACSPU010000001.1"/>
</dbReference>
<dbReference type="PANTHER" id="PTHR30250">
    <property type="entry name" value="PST FAMILY PREDICTED COLANIC ACID TRANSPORTER"/>
    <property type="match status" value="1"/>
</dbReference>
<gene>
    <name evidence="8" type="ORF">H9630_01410</name>
</gene>
<dbReference type="CDD" id="cd13127">
    <property type="entry name" value="MATE_tuaB_like"/>
    <property type="match status" value="1"/>
</dbReference>
<comment type="similarity">
    <text evidence="2">Belongs to the polysaccharide synthase family.</text>
</comment>
<comment type="subcellular location">
    <subcellularLocation>
        <location evidence="1">Cell membrane</location>
        <topology evidence="1">Multi-pass membrane protein</topology>
    </subcellularLocation>
</comment>
<dbReference type="Proteomes" id="UP000658980">
    <property type="component" value="Unassembled WGS sequence"/>
</dbReference>
<reference evidence="8 9" key="1">
    <citation type="submission" date="2020-08" db="EMBL/GenBank/DDBJ databases">
        <title>A Genomic Blueprint of the Chicken Gut Microbiome.</title>
        <authorList>
            <person name="Gilroy R."/>
            <person name="Ravi A."/>
            <person name="Getino M."/>
            <person name="Pursley I."/>
            <person name="Horton D.L."/>
            <person name="Alikhan N.-F."/>
            <person name="Baker D."/>
            <person name="Gharbi K."/>
            <person name="Hall N."/>
            <person name="Watson M."/>
            <person name="Adriaenssens E.M."/>
            <person name="Foster-Nyarko E."/>
            <person name="Jarju S."/>
            <person name="Secka A."/>
            <person name="Antonio M."/>
            <person name="Oren A."/>
            <person name="Chaudhuri R."/>
            <person name="La Ragione R.M."/>
            <person name="Hildebrand F."/>
            <person name="Pallen M.J."/>
        </authorList>
    </citation>
    <scope>NUCLEOTIDE SEQUENCE [LARGE SCALE GENOMIC DNA]</scope>
    <source>
        <strain evidence="8 9">Sa1BUA13</strain>
    </source>
</reference>
<keyword evidence="4 7" id="KW-0812">Transmembrane</keyword>
<feature type="transmembrane region" description="Helical" evidence="7">
    <location>
        <begin position="155"/>
        <end position="174"/>
    </location>
</feature>
<feature type="transmembrane region" description="Helical" evidence="7">
    <location>
        <begin position="12"/>
        <end position="32"/>
    </location>
</feature>
<dbReference type="Pfam" id="PF13440">
    <property type="entry name" value="Polysacc_synt_3"/>
    <property type="match status" value="1"/>
</dbReference>
<evidence type="ECO:0000256" key="6">
    <source>
        <dbReference type="ARBA" id="ARBA00023136"/>
    </source>
</evidence>
<proteinExistence type="inferred from homology"/>
<evidence type="ECO:0000256" key="4">
    <source>
        <dbReference type="ARBA" id="ARBA00022692"/>
    </source>
</evidence>
<dbReference type="PANTHER" id="PTHR30250:SF10">
    <property type="entry name" value="LIPOPOLYSACCHARIDE BIOSYNTHESIS PROTEIN WZXC"/>
    <property type="match status" value="1"/>
</dbReference>
<feature type="transmembrane region" description="Helical" evidence="7">
    <location>
        <begin position="421"/>
        <end position="438"/>
    </location>
</feature>
<evidence type="ECO:0000256" key="1">
    <source>
        <dbReference type="ARBA" id="ARBA00004651"/>
    </source>
</evidence>
<keyword evidence="6 7" id="KW-0472">Membrane</keyword>
<evidence type="ECO:0000256" key="2">
    <source>
        <dbReference type="ARBA" id="ARBA00007430"/>
    </source>
</evidence>
<feature type="transmembrane region" description="Helical" evidence="7">
    <location>
        <begin position="214"/>
        <end position="235"/>
    </location>
</feature>
<accession>A0ABR8W8V8</accession>
<evidence type="ECO:0000256" key="7">
    <source>
        <dbReference type="SAM" id="Phobius"/>
    </source>
</evidence>
<feature type="transmembrane region" description="Helical" evidence="7">
    <location>
        <begin position="369"/>
        <end position="392"/>
    </location>
</feature>
<comment type="caution">
    <text evidence="8">The sequence shown here is derived from an EMBL/GenBank/DDBJ whole genome shotgun (WGS) entry which is preliminary data.</text>
</comment>
<keyword evidence="3" id="KW-1003">Cell membrane</keyword>